<dbReference type="EMBL" id="WIWI01000092">
    <property type="protein sequence ID" value="MQT92228.1"/>
    <property type="molecule type" value="Genomic_DNA"/>
</dbReference>
<keyword evidence="1" id="KW-0560">Oxidoreductase</keyword>
<reference evidence="3 4" key="1">
    <citation type="submission" date="2019-10" db="EMBL/GenBank/DDBJ databases">
        <title>Evaluation of single-gene subtyping targets for Pseudomonas.</title>
        <authorList>
            <person name="Reichler S.J."/>
            <person name="Orsi R.H."/>
            <person name="Wiedmann M."/>
            <person name="Martin N.H."/>
            <person name="Murphy S.I."/>
        </authorList>
    </citation>
    <scope>NUCLEOTIDE SEQUENCE [LARGE SCALE GENOMIC DNA]</scope>
    <source>
        <strain evidence="3 4">FSL R10-3254</strain>
    </source>
</reference>
<dbReference type="PANTHER" id="PTHR13847">
    <property type="entry name" value="SARCOSINE DEHYDROGENASE-RELATED"/>
    <property type="match status" value="1"/>
</dbReference>
<evidence type="ECO:0000313" key="3">
    <source>
        <dbReference type="EMBL" id="MQT92228.1"/>
    </source>
</evidence>
<dbReference type="InterPro" id="IPR036188">
    <property type="entry name" value="FAD/NAD-bd_sf"/>
</dbReference>
<feature type="domain" description="FAD dependent oxidoreductase" evidence="2">
    <location>
        <begin position="5"/>
        <end position="354"/>
    </location>
</feature>
<dbReference type="Proteomes" id="UP000489190">
    <property type="component" value="Unassembled WGS sequence"/>
</dbReference>
<dbReference type="Gene3D" id="3.30.9.10">
    <property type="entry name" value="D-Amino Acid Oxidase, subunit A, domain 2"/>
    <property type="match status" value="1"/>
</dbReference>
<dbReference type="SUPFAM" id="SSF51905">
    <property type="entry name" value="FAD/NAD(P)-binding domain"/>
    <property type="match status" value="1"/>
</dbReference>
<dbReference type="InterPro" id="IPR006076">
    <property type="entry name" value="FAD-dep_OxRdtase"/>
</dbReference>
<accession>A0A7X1XIK7</accession>
<organism evidence="3 4">
    <name type="scientific">Pseudomonas helleri</name>
    <dbReference type="NCBI Taxonomy" id="1608996"/>
    <lineage>
        <taxon>Bacteria</taxon>
        <taxon>Pseudomonadati</taxon>
        <taxon>Pseudomonadota</taxon>
        <taxon>Gammaproteobacteria</taxon>
        <taxon>Pseudomonadales</taxon>
        <taxon>Pseudomonadaceae</taxon>
        <taxon>Pseudomonas</taxon>
    </lineage>
</organism>
<evidence type="ECO:0000256" key="1">
    <source>
        <dbReference type="ARBA" id="ARBA00023002"/>
    </source>
</evidence>
<dbReference type="Pfam" id="PF01266">
    <property type="entry name" value="DAO"/>
    <property type="match status" value="1"/>
</dbReference>
<evidence type="ECO:0000259" key="2">
    <source>
        <dbReference type="Pfam" id="PF01266"/>
    </source>
</evidence>
<dbReference type="RefSeq" id="WP_153330634.1">
    <property type="nucleotide sequence ID" value="NZ_WIWI01000092.1"/>
</dbReference>
<dbReference type="GO" id="GO:0016491">
    <property type="term" value="F:oxidoreductase activity"/>
    <property type="evidence" value="ECO:0007669"/>
    <property type="project" value="UniProtKB-KW"/>
</dbReference>
<comment type="caution">
    <text evidence="3">The sequence shown here is derived from an EMBL/GenBank/DDBJ whole genome shotgun (WGS) entry which is preliminary data.</text>
</comment>
<proteinExistence type="predicted"/>
<gene>
    <name evidence="3" type="ORF">GHO39_24305</name>
</gene>
<dbReference type="Gene3D" id="3.50.50.60">
    <property type="entry name" value="FAD/NAD(P)-binding domain"/>
    <property type="match status" value="1"/>
</dbReference>
<name>A0A7X1XIK7_9PSED</name>
<dbReference type="PANTHER" id="PTHR13847:SF289">
    <property type="entry name" value="GLYCINE OXIDASE"/>
    <property type="match status" value="1"/>
</dbReference>
<dbReference type="GO" id="GO:0005737">
    <property type="term" value="C:cytoplasm"/>
    <property type="evidence" value="ECO:0007669"/>
    <property type="project" value="TreeGrafter"/>
</dbReference>
<dbReference type="AlphaFoldDB" id="A0A7X1XIK7"/>
<evidence type="ECO:0000313" key="4">
    <source>
        <dbReference type="Proteomes" id="UP000489190"/>
    </source>
</evidence>
<protein>
    <submittedName>
        <fullName evidence="3">FAD-dependent oxidoreductase</fullName>
    </submittedName>
</protein>
<sequence>MKPKIGVIGAGVIGLSTARELALKGADVTLFEAGSVGGGTSSTTYAWINSNGKSPLGYHHLNVEGMREHLRLQKQNTDRAPWLDESGTLEWATDSERTKRLNARVLSLQSKGYPAQLLSIDRIKRLIPELVAPADGIDVWSFPTEAVLSPSIFLTFLRSELMRLGVTILERHQITGLTEHTGGVSLTINQRGTWEGDFVVCAVGRWTASVLGKANIQIAMIDADQPGKIGCSFLGYTTPAPIQLRSNLITPELNIRPDGGGRLLLQAPDLDHAADPRMTYALDGDVGRELLARLSRVFHNTQEVRLERLLVGQRARPADGLPAVGYVSSHERLYVIATHSGMTLAPVLGKVAAEELIDGERSPLLRGFAPNRLMGKTSTDFKPIHTIHFPAAQ</sequence>